<gene>
    <name evidence="6" type="ORF">CLOTH_15380</name>
</gene>
<dbReference type="PIRSF" id="PIRSF006806">
    <property type="entry name" value="FTHF_cligase"/>
    <property type="match status" value="1"/>
</dbReference>
<evidence type="ECO:0000256" key="2">
    <source>
        <dbReference type="ARBA" id="ARBA00022741"/>
    </source>
</evidence>
<dbReference type="InterPro" id="IPR002698">
    <property type="entry name" value="FTHF_cligase"/>
</dbReference>
<keyword evidence="5" id="KW-0479">Metal-binding</keyword>
<dbReference type="SUPFAM" id="SSF100950">
    <property type="entry name" value="NagB/RpiA/CoA transferase-like"/>
    <property type="match status" value="1"/>
</dbReference>
<dbReference type="RefSeq" id="WP_079412755.1">
    <property type="nucleotide sequence ID" value="NZ_MZGW01000006.1"/>
</dbReference>
<evidence type="ECO:0000313" key="7">
    <source>
        <dbReference type="Proteomes" id="UP000190140"/>
    </source>
</evidence>
<sequence>MKKEFRKKVLALRKKQNADEITQNSSLIFDNLCSIREFEDSNTVMVYLDFNNEVKTDKIIKHLLSLNKRVLIPITILKTKELIPSQIMDIENETFISTFGIREPKREFIRKVNKNEIDLVIVPGVAFDKNGYRLGYGGGFYDKFLSDLNCITVGIAFEFQIFDCIPKEDHDIKLDYIVSEKRVIKIRSAHVTNEVYDFRCSKLSTLRK</sequence>
<dbReference type="AlphaFoldDB" id="A0A1V4I6K9"/>
<feature type="binding site" evidence="4">
    <location>
        <begin position="2"/>
        <end position="6"/>
    </location>
    <ligand>
        <name>ATP</name>
        <dbReference type="ChEBI" id="CHEBI:30616"/>
    </ligand>
</feature>
<proteinExistence type="inferred from homology"/>
<name>A0A1V4I6K9_9FIRM</name>
<comment type="similarity">
    <text evidence="1 5">Belongs to the 5-formyltetrahydrofolate cyclo-ligase family.</text>
</comment>
<comment type="caution">
    <text evidence="6">The sequence shown here is derived from an EMBL/GenBank/DDBJ whole genome shotgun (WGS) entry which is preliminary data.</text>
</comment>
<keyword evidence="2 4" id="KW-0547">Nucleotide-binding</keyword>
<feature type="binding site" evidence="4">
    <location>
        <position position="48"/>
    </location>
    <ligand>
        <name>substrate</name>
    </ligand>
</feature>
<dbReference type="STRING" id="29349.CLOTH_15380"/>
<evidence type="ECO:0000256" key="1">
    <source>
        <dbReference type="ARBA" id="ARBA00010638"/>
    </source>
</evidence>
<dbReference type="PANTHER" id="PTHR23407">
    <property type="entry name" value="ATPASE INHIBITOR/5-FORMYLTETRAHYDROFOLATE CYCLO-LIGASE"/>
    <property type="match status" value="1"/>
</dbReference>
<dbReference type="GO" id="GO:0046872">
    <property type="term" value="F:metal ion binding"/>
    <property type="evidence" value="ECO:0007669"/>
    <property type="project" value="UniProtKB-KW"/>
</dbReference>
<evidence type="ECO:0000256" key="5">
    <source>
        <dbReference type="RuleBase" id="RU361279"/>
    </source>
</evidence>
<dbReference type="Proteomes" id="UP000190140">
    <property type="component" value="Unassembled WGS sequence"/>
</dbReference>
<dbReference type="InterPro" id="IPR024185">
    <property type="entry name" value="FTHF_cligase-like_sf"/>
</dbReference>
<reference evidence="6 7" key="1">
    <citation type="submission" date="2017-03" db="EMBL/GenBank/DDBJ databases">
        <title>Genome sequence of Clostridium thermoalcaliphilum DSM 7309.</title>
        <authorList>
            <person name="Poehlein A."/>
            <person name="Daniel R."/>
        </authorList>
    </citation>
    <scope>NUCLEOTIDE SEQUENCE [LARGE SCALE GENOMIC DNA]</scope>
    <source>
        <strain evidence="6 7">DSM 7309</strain>
    </source>
</reference>
<feature type="binding site" evidence="4">
    <location>
        <begin position="133"/>
        <end position="141"/>
    </location>
    <ligand>
        <name>ATP</name>
        <dbReference type="ChEBI" id="CHEBI:30616"/>
    </ligand>
</feature>
<keyword evidence="3 4" id="KW-0067">ATP-binding</keyword>
<comment type="catalytic activity">
    <reaction evidence="5">
        <text>(6S)-5-formyl-5,6,7,8-tetrahydrofolate + ATP = (6R)-5,10-methenyltetrahydrofolate + ADP + phosphate</text>
        <dbReference type="Rhea" id="RHEA:10488"/>
        <dbReference type="ChEBI" id="CHEBI:30616"/>
        <dbReference type="ChEBI" id="CHEBI:43474"/>
        <dbReference type="ChEBI" id="CHEBI:57455"/>
        <dbReference type="ChEBI" id="CHEBI:57457"/>
        <dbReference type="ChEBI" id="CHEBI:456216"/>
        <dbReference type="EC" id="6.3.3.2"/>
    </reaction>
</comment>
<dbReference type="NCBIfam" id="TIGR02727">
    <property type="entry name" value="MTHFS_bact"/>
    <property type="match status" value="1"/>
</dbReference>
<dbReference type="PANTHER" id="PTHR23407:SF1">
    <property type="entry name" value="5-FORMYLTETRAHYDROFOLATE CYCLO-LIGASE"/>
    <property type="match status" value="1"/>
</dbReference>
<keyword evidence="5" id="KW-0460">Magnesium</keyword>
<feature type="binding site" evidence="4">
    <location>
        <position position="53"/>
    </location>
    <ligand>
        <name>substrate</name>
    </ligand>
</feature>
<dbReference type="GO" id="GO:0035999">
    <property type="term" value="P:tetrahydrofolate interconversion"/>
    <property type="evidence" value="ECO:0007669"/>
    <property type="project" value="TreeGrafter"/>
</dbReference>
<evidence type="ECO:0000313" key="6">
    <source>
        <dbReference type="EMBL" id="OPJ55235.1"/>
    </source>
</evidence>
<dbReference type="InterPro" id="IPR037171">
    <property type="entry name" value="NagB/RpiA_transferase-like"/>
</dbReference>
<comment type="cofactor">
    <cofactor evidence="5">
        <name>Mg(2+)</name>
        <dbReference type="ChEBI" id="CHEBI:18420"/>
    </cofactor>
</comment>
<dbReference type="GO" id="GO:0009396">
    <property type="term" value="P:folic acid-containing compound biosynthetic process"/>
    <property type="evidence" value="ECO:0007669"/>
    <property type="project" value="TreeGrafter"/>
</dbReference>
<keyword evidence="7" id="KW-1185">Reference proteome</keyword>
<accession>A0A1V4I6K9</accession>
<dbReference type="EMBL" id="MZGW01000006">
    <property type="protein sequence ID" value="OPJ55235.1"/>
    <property type="molecule type" value="Genomic_DNA"/>
</dbReference>
<protein>
    <recommendedName>
        <fullName evidence="5">5-formyltetrahydrofolate cyclo-ligase</fullName>
        <ecNumber evidence="5">6.3.3.2</ecNumber>
    </recommendedName>
</protein>
<dbReference type="EC" id="6.3.3.2" evidence="5"/>
<evidence type="ECO:0000256" key="3">
    <source>
        <dbReference type="ARBA" id="ARBA00022840"/>
    </source>
</evidence>
<dbReference type="GO" id="GO:0005524">
    <property type="term" value="F:ATP binding"/>
    <property type="evidence" value="ECO:0007669"/>
    <property type="project" value="UniProtKB-KW"/>
</dbReference>
<evidence type="ECO:0000256" key="4">
    <source>
        <dbReference type="PIRSR" id="PIRSR006806-1"/>
    </source>
</evidence>
<dbReference type="GO" id="GO:0030272">
    <property type="term" value="F:5-formyltetrahydrofolate cyclo-ligase activity"/>
    <property type="evidence" value="ECO:0007669"/>
    <property type="project" value="UniProtKB-EC"/>
</dbReference>
<dbReference type="Pfam" id="PF01812">
    <property type="entry name" value="5-FTHF_cyc-lig"/>
    <property type="match status" value="1"/>
</dbReference>
<keyword evidence="6" id="KW-0436">Ligase</keyword>
<dbReference type="Gene3D" id="3.40.50.10420">
    <property type="entry name" value="NagB/RpiA/CoA transferase-like"/>
    <property type="match status" value="1"/>
</dbReference>
<organism evidence="6 7">
    <name type="scientific">Alkalithermobacter paradoxus</name>
    <dbReference type="NCBI Taxonomy" id="29349"/>
    <lineage>
        <taxon>Bacteria</taxon>
        <taxon>Bacillati</taxon>
        <taxon>Bacillota</taxon>
        <taxon>Clostridia</taxon>
        <taxon>Peptostreptococcales</taxon>
        <taxon>Tepidibacteraceae</taxon>
        <taxon>Alkalithermobacter</taxon>
    </lineage>
</organism>
<dbReference type="OrthoDB" id="9801938at2"/>